<dbReference type="InterPro" id="IPR000742">
    <property type="entry name" value="EGF"/>
</dbReference>
<accession>A0A835KK29</accession>
<dbReference type="SUPFAM" id="SSF56112">
    <property type="entry name" value="Protein kinase-like (PK-like)"/>
    <property type="match status" value="1"/>
</dbReference>
<keyword evidence="5" id="KW-1185">Reference proteome</keyword>
<dbReference type="GO" id="GO:0005524">
    <property type="term" value="F:ATP binding"/>
    <property type="evidence" value="ECO:0007669"/>
    <property type="project" value="UniProtKB-KW"/>
</dbReference>
<dbReference type="PROSITE" id="PS00108">
    <property type="entry name" value="PROTEIN_KINASE_ST"/>
    <property type="match status" value="1"/>
</dbReference>
<gene>
    <name evidence="4" type="ORF">HU200_012933</name>
</gene>
<protein>
    <recommendedName>
        <fullName evidence="3">Protein kinase domain-containing protein</fullName>
    </recommendedName>
</protein>
<name>A0A835KK29_9POAL</name>
<keyword evidence="1" id="KW-0547">Nucleotide-binding</keyword>
<dbReference type="Gene3D" id="1.10.510.10">
    <property type="entry name" value="Transferase(Phosphotransferase) domain 1"/>
    <property type="match status" value="1"/>
</dbReference>
<evidence type="ECO:0000256" key="2">
    <source>
        <dbReference type="ARBA" id="ARBA00022840"/>
    </source>
</evidence>
<dbReference type="InterPro" id="IPR008271">
    <property type="entry name" value="Ser/Thr_kinase_AS"/>
</dbReference>
<evidence type="ECO:0000313" key="4">
    <source>
        <dbReference type="EMBL" id="KAF8748347.1"/>
    </source>
</evidence>
<dbReference type="SMART" id="SM00181">
    <property type="entry name" value="EGF"/>
    <property type="match status" value="2"/>
</dbReference>
<evidence type="ECO:0000259" key="3">
    <source>
        <dbReference type="PROSITE" id="PS50011"/>
    </source>
</evidence>
<dbReference type="GO" id="GO:0007166">
    <property type="term" value="P:cell surface receptor signaling pathway"/>
    <property type="evidence" value="ECO:0007669"/>
    <property type="project" value="InterPro"/>
</dbReference>
<dbReference type="GO" id="GO:0004674">
    <property type="term" value="F:protein serine/threonine kinase activity"/>
    <property type="evidence" value="ECO:0007669"/>
    <property type="project" value="TreeGrafter"/>
</dbReference>
<dbReference type="Pfam" id="PF00069">
    <property type="entry name" value="Pkinase"/>
    <property type="match status" value="1"/>
</dbReference>
<sequence length="436" mass="48442">MVYLQDCDDGGFCCRAISETPVQALEFQFVLHKRGMAEKFSNLSILWDRINITVVAPLVWTIANHTSCPKEDDRRSTACVSEHSDCDISVLRDHGYACRCNKGYQGNPYIHEGCTNDKEPDLFADPLESAYVPWAVANLTCQLAKQNASGYACVSANSICTSVVSSSQGYVGYRCKCSPGFEGNPYIEEGCIGNLSLPVIFFPLFYDTCVSSPKRNILLGEFSYWPILHQKRSPILPALCCLIISIFHRDVKSSNILLDGNYTAKVSDFGASRSVPIDQTHVVTNVQGTFGYLDPEYYQTGKLNEKSDVYSFGVRSRRVRLQKIIAPEVLGEATEEEIGKVASLAEMCLKLKGEERPTMKQVDITLQLLRTERMNSSRSDPGNEQEIQPLLSRRAVASRRQPFSVELNGGDNVAPQGSYNCSSLEREFLSSASLPR</sequence>
<dbReference type="PANTHER" id="PTHR27005">
    <property type="entry name" value="WALL-ASSOCIATED RECEPTOR KINASE-LIKE 21"/>
    <property type="match status" value="1"/>
</dbReference>
<dbReference type="OrthoDB" id="914135at2759"/>
<comment type="caution">
    <text evidence="4">The sequence shown here is derived from an EMBL/GenBank/DDBJ whole genome shotgun (WGS) entry which is preliminary data.</text>
</comment>
<dbReference type="InterPro" id="IPR011009">
    <property type="entry name" value="Kinase-like_dom_sf"/>
</dbReference>
<dbReference type="AlphaFoldDB" id="A0A835KK29"/>
<dbReference type="Proteomes" id="UP000636709">
    <property type="component" value="Unassembled WGS sequence"/>
</dbReference>
<evidence type="ECO:0000313" key="5">
    <source>
        <dbReference type="Proteomes" id="UP000636709"/>
    </source>
</evidence>
<dbReference type="InterPro" id="IPR045274">
    <property type="entry name" value="WAK-like"/>
</dbReference>
<dbReference type="EMBL" id="JACEFO010001092">
    <property type="protein sequence ID" value="KAF8748347.1"/>
    <property type="molecule type" value="Genomic_DNA"/>
</dbReference>
<dbReference type="PANTHER" id="PTHR27005:SF296">
    <property type="entry name" value="CALCIUM BINDING EGF DOMAIN CONTAINING PROTEIN, EXPRESSED"/>
    <property type="match status" value="1"/>
</dbReference>
<dbReference type="GO" id="GO:0005886">
    <property type="term" value="C:plasma membrane"/>
    <property type="evidence" value="ECO:0007669"/>
    <property type="project" value="TreeGrafter"/>
</dbReference>
<organism evidence="4 5">
    <name type="scientific">Digitaria exilis</name>
    <dbReference type="NCBI Taxonomy" id="1010633"/>
    <lineage>
        <taxon>Eukaryota</taxon>
        <taxon>Viridiplantae</taxon>
        <taxon>Streptophyta</taxon>
        <taxon>Embryophyta</taxon>
        <taxon>Tracheophyta</taxon>
        <taxon>Spermatophyta</taxon>
        <taxon>Magnoliopsida</taxon>
        <taxon>Liliopsida</taxon>
        <taxon>Poales</taxon>
        <taxon>Poaceae</taxon>
        <taxon>PACMAD clade</taxon>
        <taxon>Panicoideae</taxon>
        <taxon>Panicodae</taxon>
        <taxon>Paniceae</taxon>
        <taxon>Anthephorinae</taxon>
        <taxon>Digitaria</taxon>
    </lineage>
</organism>
<evidence type="ECO:0000256" key="1">
    <source>
        <dbReference type="ARBA" id="ARBA00022741"/>
    </source>
</evidence>
<feature type="domain" description="Protein kinase" evidence="3">
    <location>
        <begin position="1"/>
        <end position="369"/>
    </location>
</feature>
<proteinExistence type="predicted"/>
<keyword evidence="2" id="KW-0067">ATP-binding</keyword>
<dbReference type="PROSITE" id="PS50011">
    <property type="entry name" value="PROTEIN_KINASE_DOM"/>
    <property type="match status" value="1"/>
</dbReference>
<dbReference type="SMART" id="SM00220">
    <property type="entry name" value="S_TKc"/>
    <property type="match status" value="1"/>
</dbReference>
<reference evidence="4" key="1">
    <citation type="submission" date="2020-07" db="EMBL/GenBank/DDBJ databases">
        <title>Genome sequence and genetic diversity analysis of an under-domesticated orphan crop, white fonio (Digitaria exilis).</title>
        <authorList>
            <person name="Bennetzen J.L."/>
            <person name="Chen S."/>
            <person name="Ma X."/>
            <person name="Wang X."/>
            <person name="Yssel A.E.J."/>
            <person name="Chaluvadi S.R."/>
            <person name="Johnson M."/>
            <person name="Gangashetty P."/>
            <person name="Hamidou F."/>
            <person name="Sanogo M.D."/>
            <person name="Zwaenepoel A."/>
            <person name="Wallace J."/>
            <person name="Van De Peer Y."/>
            <person name="Van Deynze A."/>
        </authorList>
    </citation>
    <scope>NUCLEOTIDE SEQUENCE</scope>
    <source>
        <tissue evidence="4">Leaves</tissue>
    </source>
</reference>
<dbReference type="InterPro" id="IPR000719">
    <property type="entry name" value="Prot_kinase_dom"/>
</dbReference>